<dbReference type="Gene3D" id="2.60.40.1120">
    <property type="entry name" value="Carboxypeptidase-like, regulatory domain"/>
    <property type="match status" value="1"/>
</dbReference>
<feature type="signal peptide" evidence="10">
    <location>
        <begin position="1"/>
        <end position="27"/>
    </location>
</feature>
<dbReference type="InterPro" id="IPR039426">
    <property type="entry name" value="TonB-dep_rcpt-like"/>
</dbReference>
<dbReference type="Pfam" id="PF13715">
    <property type="entry name" value="CarbopepD_reg_2"/>
    <property type="match status" value="1"/>
</dbReference>
<reference evidence="13 14" key="1">
    <citation type="submission" date="2015-04" db="EMBL/GenBank/DDBJ databases">
        <title>Whole genome shotgun sequence of Flavihumibacter petaseus NBRC 106054.</title>
        <authorList>
            <person name="Miyazawa S."/>
            <person name="Hosoyama A."/>
            <person name="Hashimoto M."/>
            <person name="Noguchi M."/>
            <person name="Tsuchikane K."/>
            <person name="Ohji S."/>
            <person name="Yamazoe A."/>
            <person name="Ichikawa N."/>
            <person name="Kimura A."/>
            <person name="Fujita N."/>
        </authorList>
    </citation>
    <scope>NUCLEOTIDE SEQUENCE [LARGE SCALE GENOMIC DNA]</scope>
    <source>
        <strain evidence="13 14">NBRC 106054</strain>
    </source>
</reference>
<evidence type="ECO:0000256" key="1">
    <source>
        <dbReference type="ARBA" id="ARBA00004571"/>
    </source>
</evidence>
<comment type="caution">
    <text evidence="13">The sequence shown here is derived from an EMBL/GenBank/DDBJ whole genome shotgun (WGS) entry which is preliminary data.</text>
</comment>
<dbReference type="InterPro" id="IPR012910">
    <property type="entry name" value="Plug_dom"/>
</dbReference>
<evidence type="ECO:0000256" key="3">
    <source>
        <dbReference type="ARBA" id="ARBA00022452"/>
    </source>
</evidence>
<evidence type="ECO:0000256" key="8">
    <source>
        <dbReference type="PROSITE-ProRule" id="PRU01360"/>
    </source>
</evidence>
<evidence type="ECO:0000256" key="7">
    <source>
        <dbReference type="ARBA" id="ARBA00023237"/>
    </source>
</evidence>
<evidence type="ECO:0000313" key="13">
    <source>
        <dbReference type="EMBL" id="GAO45054.1"/>
    </source>
</evidence>
<feature type="domain" description="TonB-dependent receptor-like beta-barrel" evidence="11">
    <location>
        <begin position="444"/>
        <end position="956"/>
    </location>
</feature>
<dbReference type="AlphaFoldDB" id="A0A0E9N5F9"/>
<keyword evidence="14" id="KW-1185">Reference proteome</keyword>
<keyword evidence="5 9" id="KW-0798">TonB box</keyword>
<evidence type="ECO:0000313" key="14">
    <source>
        <dbReference type="Proteomes" id="UP000033121"/>
    </source>
</evidence>
<keyword evidence="4 8" id="KW-0812">Transmembrane</keyword>
<dbReference type="EMBL" id="BBWV01000004">
    <property type="protein sequence ID" value="GAO45054.1"/>
    <property type="molecule type" value="Genomic_DNA"/>
</dbReference>
<dbReference type="Pfam" id="PF07715">
    <property type="entry name" value="Plug"/>
    <property type="match status" value="1"/>
</dbReference>
<evidence type="ECO:0000256" key="2">
    <source>
        <dbReference type="ARBA" id="ARBA00022448"/>
    </source>
</evidence>
<comment type="subcellular location">
    <subcellularLocation>
        <location evidence="1 8">Cell outer membrane</location>
        <topology evidence="1 8">Multi-pass membrane protein</topology>
    </subcellularLocation>
</comment>
<gene>
    <name evidence="13" type="ORF">FPE01S_04_02970</name>
</gene>
<dbReference type="GO" id="GO:0009279">
    <property type="term" value="C:cell outer membrane"/>
    <property type="evidence" value="ECO:0007669"/>
    <property type="project" value="UniProtKB-SubCell"/>
</dbReference>
<keyword evidence="3 8" id="KW-1134">Transmembrane beta strand</keyword>
<keyword evidence="6 8" id="KW-0472">Membrane</keyword>
<dbReference type="SUPFAM" id="SSF49464">
    <property type="entry name" value="Carboxypeptidase regulatory domain-like"/>
    <property type="match status" value="1"/>
</dbReference>
<dbReference type="InterPro" id="IPR036942">
    <property type="entry name" value="Beta-barrel_TonB_sf"/>
</dbReference>
<dbReference type="InterPro" id="IPR023996">
    <property type="entry name" value="TonB-dep_OMP_SusC/RagA"/>
</dbReference>
<evidence type="ECO:0000256" key="6">
    <source>
        <dbReference type="ARBA" id="ARBA00023136"/>
    </source>
</evidence>
<dbReference type="Gene3D" id="2.40.170.20">
    <property type="entry name" value="TonB-dependent receptor, beta-barrel domain"/>
    <property type="match status" value="1"/>
</dbReference>
<dbReference type="SUPFAM" id="SSF56935">
    <property type="entry name" value="Porins"/>
    <property type="match status" value="1"/>
</dbReference>
<dbReference type="InterPro" id="IPR008969">
    <property type="entry name" value="CarboxyPept-like_regulatory"/>
</dbReference>
<evidence type="ECO:0000256" key="5">
    <source>
        <dbReference type="ARBA" id="ARBA00023077"/>
    </source>
</evidence>
<dbReference type="FunFam" id="2.170.130.10:FF:000008">
    <property type="entry name" value="SusC/RagA family TonB-linked outer membrane protein"/>
    <property type="match status" value="1"/>
</dbReference>
<dbReference type="RefSeq" id="WP_052956070.1">
    <property type="nucleotide sequence ID" value="NZ_BBWV01000004.1"/>
</dbReference>
<dbReference type="STRING" id="1220578.FPE01S_04_02970"/>
<accession>A0A0E9N5F9</accession>
<dbReference type="Gene3D" id="2.170.130.10">
    <property type="entry name" value="TonB-dependent receptor, plug domain"/>
    <property type="match status" value="1"/>
</dbReference>
<dbReference type="InterPro" id="IPR023997">
    <property type="entry name" value="TonB-dep_OMP_SusC/RagA_CS"/>
</dbReference>
<dbReference type="InterPro" id="IPR000531">
    <property type="entry name" value="Beta-barrel_TonB"/>
</dbReference>
<name>A0A0E9N5F9_9BACT</name>
<feature type="domain" description="TonB-dependent receptor plug" evidence="12">
    <location>
        <begin position="124"/>
        <end position="250"/>
    </location>
</feature>
<evidence type="ECO:0000256" key="10">
    <source>
        <dbReference type="SAM" id="SignalP"/>
    </source>
</evidence>
<keyword evidence="2 8" id="KW-0813">Transport</keyword>
<proteinExistence type="inferred from homology"/>
<dbReference type="Pfam" id="PF00593">
    <property type="entry name" value="TonB_dep_Rec_b-barrel"/>
    <property type="match status" value="1"/>
</dbReference>
<keyword evidence="7 8" id="KW-0998">Cell outer membrane</keyword>
<organism evidence="13 14">
    <name type="scientific">Flavihumibacter petaseus NBRC 106054</name>
    <dbReference type="NCBI Taxonomy" id="1220578"/>
    <lineage>
        <taxon>Bacteria</taxon>
        <taxon>Pseudomonadati</taxon>
        <taxon>Bacteroidota</taxon>
        <taxon>Chitinophagia</taxon>
        <taxon>Chitinophagales</taxon>
        <taxon>Chitinophagaceae</taxon>
        <taxon>Flavihumibacter</taxon>
    </lineage>
</organism>
<sequence length="1002" mass="108692">MIAALPRWVRGLSALLLLLLLCSAIQAQDQRVISGKITDQKDGSPIVGATVTVKGSTQGVSTGADGTFKISVPASAKTLVISSIGFGSTEQSISATTSDLAVALTASNSNLNEVVVVGYGTARKKDLTGSVATVKEKDFNQGIMSAPDQLIQGKIAGVQILNNSGQPGGATTVRIRGTATIRAGGGPLYVVDGVPLDGRSARPGLNSPGLGNTPDANPLNFINPQDIASMDVLKDASATAIYGSRGANGVVLITTKRGTSGAPKLDVTTNFGFSQMLKQLDVLDGDQYRAALKDYGLYKKDTNDYGGNVDAMDAITRSGFFQNYTAGISGGNENARLRASIGYYDQDGIVQKTDMKKYTASLNGNFKFLENKRLGLDINILTSQTVEHVAPISNDAGFEGSLIGMALQWNPTRPLRNPDGSLNIRKAPFPETNYNPLAMSEAYEDRARTTNILASLSPYFKITNDLEYRFLVSINYGLGNRKAQMANWMNLQGNLDRGWAGILDNEMTTKQLTHTLNYNKQLNKSLYLGATLGYEYMKFDYNGHYQTARDFPSNSLPYWDYMGGSSVASRDMGSFIDPTAELQSFFGRVNLNFKDRFLLTGTMRADGSNKFGKNNRYGYFPSAAFAWNITNEDFMKSSSVVNNLKLRVGYGVTGNQDFPSGASQARYVYTGPGTVRQIQLANPNLKWETSTTLNFGVDYSLFKSRLYGSVEYFIKKTDDLLINSKAVDPAPGYLGWSNIPGTVTNSGLEVTINSEIISKDDMTWTVGVFASFLKNEMNDYFGPPIYTGAITGQGLTGATSQKLENGQPINAFYMGKFLGIDKNGNAQFEGGDPNNVANKYFVGDPNPKTLLGFSTTFAYKKFSATANMNGAFGQEVYNNTTQAVLTINNLATNKNVASSVYVPSLHEVTNAPQPVSTRYLEKGDYFKMANLTFSYQLGKISKYVRNSSVYITGQNLFVITKYTGFDPEVNTPKPVDGVPSFGIEYTPYPSARVFMVGLNLSL</sequence>
<evidence type="ECO:0000256" key="9">
    <source>
        <dbReference type="RuleBase" id="RU003357"/>
    </source>
</evidence>
<dbReference type="NCBIfam" id="TIGR04057">
    <property type="entry name" value="SusC_RagA_signa"/>
    <property type="match status" value="1"/>
</dbReference>
<dbReference type="InterPro" id="IPR037066">
    <property type="entry name" value="Plug_dom_sf"/>
</dbReference>
<keyword evidence="10" id="KW-0732">Signal</keyword>
<keyword evidence="13" id="KW-0675">Receptor</keyword>
<comment type="similarity">
    <text evidence="8 9">Belongs to the TonB-dependent receptor family.</text>
</comment>
<dbReference type="PROSITE" id="PS52016">
    <property type="entry name" value="TONB_DEPENDENT_REC_3"/>
    <property type="match status" value="1"/>
</dbReference>
<evidence type="ECO:0000259" key="11">
    <source>
        <dbReference type="Pfam" id="PF00593"/>
    </source>
</evidence>
<evidence type="ECO:0000259" key="12">
    <source>
        <dbReference type="Pfam" id="PF07715"/>
    </source>
</evidence>
<feature type="chain" id="PRO_5002429965" evidence="10">
    <location>
        <begin position="28"/>
        <end position="1002"/>
    </location>
</feature>
<dbReference type="Proteomes" id="UP000033121">
    <property type="component" value="Unassembled WGS sequence"/>
</dbReference>
<dbReference type="OrthoDB" id="9768177at2"/>
<evidence type="ECO:0000256" key="4">
    <source>
        <dbReference type="ARBA" id="ARBA00022692"/>
    </source>
</evidence>
<protein>
    <submittedName>
        <fullName evidence="13">Putative TonB-dependent receptor</fullName>
    </submittedName>
</protein>
<dbReference type="NCBIfam" id="TIGR04056">
    <property type="entry name" value="OMP_RagA_SusC"/>
    <property type="match status" value="1"/>
</dbReference>